<dbReference type="InterPro" id="IPR012340">
    <property type="entry name" value="NA-bd_OB-fold"/>
</dbReference>
<dbReference type="InterPro" id="IPR007197">
    <property type="entry name" value="rSAM"/>
</dbReference>
<evidence type="ECO:0000256" key="3">
    <source>
        <dbReference type="ARBA" id="ARBA00022679"/>
    </source>
</evidence>
<feature type="domain" description="MTTase N-terminal" evidence="10">
    <location>
        <begin position="33"/>
        <end position="150"/>
    </location>
</feature>
<feature type="binding site" evidence="8">
    <location>
        <position position="78"/>
    </location>
    <ligand>
        <name>[4Fe-4S] cluster</name>
        <dbReference type="ChEBI" id="CHEBI:49883"/>
        <label>1</label>
    </ligand>
</feature>
<dbReference type="SFLD" id="SFLDF00274">
    <property type="entry name" value="ribosomal_protein_S12_methylth"/>
    <property type="match status" value="1"/>
</dbReference>
<dbReference type="InterPro" id="IPR002792">
    <property type="entry name" value="TRAM_dom"/>
</dbReference>
<feature type="domain" description="TRAM" evidence="9">
    <location>
        <begin position="407"/>
        <end position="476"/>
    </location>
</feature>
<reference evidence="12" key="1">
    <citation type="submission" date="2021-11" db="EMBL/GenBank/DDBJ databases">
        <title>Complete genome sequence of Atopobiaceae bacterium TOC12.</title>
        <authorList>
            <person name="Morinaga K."/>
            <person name="Kusada H."/>
            <person name="Tamaki H."/>
        </authorList>
    </citation>
    <scope>NUCLEOTIDE SEQUENCE</scope>
    <source>
        <strain evidence="12">TOC12</strain>
    </source>
</reference>
<comment type="subcellular location">
    <subcellularLocation>
        <location evidence="8">Cytoplasm</location>
    </subcellularLocation>
</comment>
<dbReference type="InterPro" id="IPR020612">
    <property type="entry name" value="Methylthiotransferase_CS"/>
</dbReference>
<dbReference type="Proteomes" id="UP001431186">
    <property type="component" value="Chromosome"/>
</dbReference>
<evidence type="ECO:0000256" key="6">
    <source>
        <dbReference type="ARBA" id="ARBA00023004"/>
    </source>
</evidence>
<dbReference type="SMART" id="SM00729">
    <property type="entry name" value="Elp3"/>
    <property type="match status" value="1"/>
</dbReference>
<sequence>MSQSQDELASLEDFPMASEEQDAIAEALDTHAPAVLYITLGCAKNEVDTNRMKSLLERAGYREAVEVAEADVALINTCSFLASATSESIEATLELAEEREQASLDLPIIMCGCVPSRYGDGLPTELPEVAAFVRTDEEDRIVEVVDEVLGRQDVSTVPEAAQMEGAGQVLRTVESASAYVKISDGCDRYCSFCAIPNIRGRYASRPAAEIKQEIQGLLDGGVKEIVLIGQDTGVWGSDFDEPSTLADLLNELDPVVAEKGAWLRVLYLQPEGMTDELVAAIRDNPSVLPYIDIPIQHVSEPVLKAMRRQGNAQELRELFGRLRQEIPNMVLRTTGLVGFPGETDEQFDELDEFLREVGFDYVSVFAYSPEEGTLAAKMDNQITTNTKLERTQRLVDTAEDLGFAATAAHVGETLDVIIDGIEEESDMAEFIGHAWFQAPDSDGAVHIPEGEYAIGDVVPVKLVDAFCYELVGEPLDSSKESR</sequence>
<name>A0AAU9CE29_9ACTN</name>
<dbReference type="SUPFAM" id="SSF102114">
    <property type="entry name" value="Radical SAM enzymes"/>
    <property type="match status" value="1"/>
</dbReference>
<dbReference type="GO" id="GO:0005840">
    <property type="term" value="C:ribosome"/>
    <property type="evidence" value="ECO:0007669"/>
    <property type="project" value="UniProtKB-KW"/>
</dbReference>
<dbReference type="InterPro" id="IPR005839">
    <property type="entry name" value="Methylthiotransferase"/>
</dbReference>
<dbReference type="PROSITE" id="PS51918">
    <property type="entry name" value="RADICAL_SAM"/>
    <property type="match status" value="1"/>
</dbReference>
<keyword evidence="2 8" id="KW-0963">Cytoplasm</keyword>
<dbReference type="PROSITE" id="PS50926">
    <property type="entry name" value="TRAM"/>
    <property type="match status" value="1"/>
</dbReference>
<dbReference type="Gene3D" id="3.40.50.12160">
    <property type="entry name" value="Methylthiotransferase, N-terminal domain"/>
    <property type="match status" value="1"/>
</dbReference>
<dbReference type="PANTHER" id="PTHR43837">
    <property type="entry name" value="RIBOSOMAL PROTEIN S12 METHYLTHIOTRANSFERASE RIMO"/>
    <property type="match status" value="1"/>
</dbReference>
<evidence type="ECO:0000256" key="5">
    <source>
        <dbReference type="ARBA" id="ARBA00022723"/>
    </source>
</evidence>
<comment type="similarity">
    <text evidence="8">Belongs to the methylthiotransferase family. RimO subfamily.</text>
</comment>
<dbReference type="InterPro" id="IPR023404">
    <property type="entry name" value="rSAM_horseshoe"/>
</dbReference>
<comment type="function">
    <text evidence="8">Catalyzes the methylthiolation of an aspartic acid residue of ribosomal protein uS12.</text>
</comment>
<dbReference type="NCBIfam" id="TIGR01125">
    <property type="entry name" value="30S ribosomal protein S12 methylthiotransferase RimO"/>
    <property type="match status" value="1"/>
</dbReference>
<dbReference type="EC" id="2.8.4.4" evidence="8"/>
<dbReference type="Pfam" id="PF00919">
    <property type="entry name" value="UPF0004"/>
    <property type="match status" value="1"/>
</dbReference>
<dbReference type="Gene3D" id="3.80.30.20">
    <property type="entry name" value="tm_1862 like domain"/>
    <property type="match status" value="1"/>
</dbReference>
<evidence type="ECO:0000256" key="8">
    <source>
        <dbReference type="HAMAP-Rule" id="MF_01865"/>
    </source>
</evidence>
<evidence type="ECO:0000259" key="10">
    <source>
        <dbReference type="PROSITE" id="PS51449"/>
    </source>
</evidence>
<dbReference type="SFLD" id="SFLDS00029">
    <property type="entry name" value="Radical_SAM"/>
    <property type="match status" value="1"/>
</dbReference>
<evidence type="ECO:0000259" key="9">
    <source>
        <dbReference type="PROSITE" id="PS50926"/>
    </source>
</evidence>
<dbReference type="KEGG" id="lcal:ATTO_09470"/>
<evidence type="ECO:0000256" key="4">
    <source>
        <dbReference type="ARBA" id="ARBA00022691"/>
    </source>
</evidence>
<dbReference type="GO" id="GO:0035600">
    <property type="term" value="P:tRNA methylthiolation"/>
    <property type="evidence" value="ECO:0007669"/>
    <property type="project" value="UniProtKB-ARBA"/>
</dbReference>
<evidence type="ECO:0000313" key="12">
    <source>
        <dbReference type="EMBL" id="BDC91075.1"/>
    </source>
</evidence>
<evidence type="ECO:0000259" key="11">
    <source>
        <dbReference type="PROSITE" id="PS51918"/>
    </source>
</evidence>
<keyword evidence="4 8" id="KW-0949">S-adenosyl-L-methionine</keyword>
<keyword evidence="1 8" id="KW-0004">4Fe-4S</keyword>
<keyword evidence="7 8" id="KW-0411">Iron-sulfur</keyword>
<feature type="binding site" evidence="8">
    <location>
        <position position="113"/>
    </location>
    <ligand>
        <name>[4Fe-4S] cluster</name>
        <dbReference type="ChEBI" id="CHEBI:49883"/>
        <label>1</label>
    </ligand>
</feature>
<feature type="binding site" evidence="8">
    <location>
        <position position="193"/>
    </location>
    <ligand>
        <name>[4Fe-4S] cluster</name>
        <dbReference type="ChEBI" id="CHEBI:49883"/>
        <label>2</label>
        <note>4Fe-4S-S-AdoMet</note>
    </ligand>
</feature>
<keyword evidence="12" id="KW-0689">Ribosomal protein</keyword>
<dbReference type="PROSITE" id="PS51449">
    <property type="entry name" value="MTTASE_N"/>
    <property type="match status" value="1"/>
</dbReference>
<dbReference type="InterPro" id="IPR058240">
    <property type="entry name" value="rSAM_sf"/>
</dbReference>
<accession>A0AAU9CE29</accession>
<dbReference type="FunFam" id="3.80.30.20:FF:000001">
    <property type="entry name" value="tRNA-2-methylthio-N(6)-dimethylallyladenosine synthase 2"/>
    <property type="match status" value="1"/>
</dbReference>
<proteinExistence type="inferred from homology"/>
<dbReference type="EMBL" id="AP025285">
    <property type="protein sequence ID" value="BDC91075.1"/>
    <property type="molecule type" value="Genomic_DNA"/>
</dbReference>
<feature type="binding site" evidence="8">
    <location>
        <position position="186"/>
    </location>
    <ligand>
        <name>[4Fe-4S] cluster</name>
        <dbReference type="ChEBI" id="CHEBI:49883"/>
        <label>2</label>
        <note>4Fe-4S-S-AdoMet</note>
    </ligand>
</feature>
<evidence type="ECO:0000256" key="1">
    <source>
        <dbReference type="ARBA" id="ARBA00022485"/>
    </source>
</evidence>
<keyword evidence="5 8" id="KW-0479">Metal-binding</keyword>
<dbReference type="GO" id="GO:0046872">
    <property type="term" value="F:metal ion binding"/>
    <property type="evidence" value="ECO:0007669"/>
    <property type="project" value="UniProtKB-KW"/>
</dbReference>
<feature type="binding site" evidence="8">
    <location>
        <position position="190"/>
    </location>
    <ligand>
        <name>[4Fe-4S] cluster</name>
        <dbReference type="ChEBI" id="CHEBI:49883"/>
        <label>2</label>
        <note>4Fe-4S-S-AdoMet</note>
    </ligand>
</feature>
<dbReference type="PROSITE" id="PS01278">
    <property type="entry name" value="MTTASE_RADICAL"/>
    <property type="match status" value="1"/>
</dbReference>
<organism evidence="12 13">
    <name type="scientific">Leptogranulimonas caecicola</name>
    <dbReference type="NCBI Taxonomy" id="2894156"/>
    <lineage>
        <taxon>Bacteria</taxon>
        <taxon>Bacillati</taxon>
        <taxon>Actinomycetota</taxon>
        <taxon>Coriobacteriia</taxon>
        <taxon>Coriobacteriales</taxon>
        <taxon>Kribbibacteriaceae</taxon>
        <taxon>Leptogranulimonas</taxon>
    </lineage>
</organism>
<keyword evidence="6 8" id="KW-0408">Iron</keyword>
<dbReference type="InterPro" id="IPR013848">
    <property type="entry name" value="Methylthiotransferase_N"/>
</dbReference>
<feature type="binding site" evidence="8">
    <location>
        <position position="42"/>
    </location>
    <ligand>
        <name>[4Fe-4S] cluster</name>
        <dbReference type="ChEBI" id="CHEBI:49883"/>
        <label>1</label>
    </ligand>
</feature>
<dbReference type="GO" id="GO:0005829">
    <property type="term" value="C:cytosol"/>
    <property type="evidence" value="ECO:0007669"/>
    <property type="project" value="TreeGrafter"/>
</dbReference>
<dbReference type="InterPro" id="IPR006638">
    <property type="entry name" value="Elp3/MiaA/NifB-like_rSAM"/>
</dbReference>
<dbReference type="HAMAP" id="MF_01865">
    <property type="entry name" value="MTTase_RimO"/>
    <property type="match status" value="1"/>
</dbReference>
<comment type="catalytic activity">
    <reaction evidence="8">
        <text>L-aspartate(89)-[ribosomal protein uS12]-hydrogen + (sulfur carrier)-SH + AH2 + 2 S-adenosyl-L-methionine = 3-methylsulfanyl-L-aspartate(89)-[ribosomal protein uS12]-hydrogen + (sulfur carrier)-H + 5'-deoxyadenosine + L-methionine + A + S-adenosyl-L-homocysteine + 2 H(+)</text>
        <dbReference type="Rhea" id="RHEA:37087"/>
        <dbReference type="Rhea" id="RHEA-COMP:10460"/>
        <dbReference type="Rhea" id="RHEA-COMP:10461"/>
        <dbReference type="Rhea" id="RHEA-COMP:14737"/>
        <dbReference type="Rhea" id="RHEA-COMP:14739"/>
        <dbReference type="ChEBI" id="CHEBI:13193"/>
        <dbReference type="ChEBI" id="CHEBI:15378"/>
        <dbReference type="ChEBI" id="CHEBI:17319"/>
        <dbReference type="ChEBI" id="CHEBI:17499"/>
        <dbReference type="ChEBI" id="CHEBI:29917"/>
        <dbReference type="ChEBI" id="CHEBI:29961"/>
        <dbReference type="ChEBI" id="CHEBI:57844"/>
        <dbReference type="ChEBI" id="CHEBI:57856"/>
        <dbReference type="ChEBI" id="CHEBI:59789"/>
        <dbReference type="ChEBI" id="CHEBI:64428"/>
        <dbReference type="ChEBI" id="CHEBI:73599"/>
        <dbReference type="EC" id="2.8.4.4"/>
    </reaction>
</comment>
<dbReference type="Pfam" id="PF04055">
    <property type="entry name" value="Radical_SAM"/>
    <property type="match status" value="1"/>
</dbReference>
<dbReference type="GO" id="GO:0103039">
    <property type="term" value="F:protein methylthiotransferase activity"/>
    <property type="evidence" value="ECO:0007669"/>
    <property type="project" value="UniProtKB-EC"/>
</dbReference>
<dbReference type="SFLD" id="SFLDG01061">
    <property type="entry name" value="methylthiotransferase"/>
    <property type="match status" value="1"/>
</dbReference>
<dbReference type="GO" id="GO:0035599">
    <property type="term" value="F:aspartic acid methylthiotransferase activity"/>
    <property type="evidence" value="ECO:0007669"/>
    <property type="project" value="TreeGrafter"/>
</dbReference>
<dbReference type="CDD" id="cd01335">
    <property type="entry name" value="Radical_SAM"/>
    <property type="match status" value="1"/>
</dbReference>
<protein>
    <recommendedName>
        <fullName evidence="8">Ribosomal protein uS12 methylthiotransferase RimO</fullName>
        <shortName evidence="8">uS12 MTTase</shortName>
        <shortName evidence="8">uS12 methylthiotransferase</shortName>
        <ecNumber evidence="8">2.8.4.4</ecNumber>
    </recommendedName>
    <alternativeName>
        <fullName evidence="8">Ribosomal protein uS12 (aspartate-C(3))-methylthiotransferase</fullName>
    </alternativeName>
    <alternativeName>
        <fullName evidence="8">Ribosome maturation factor RimO</fullName>
    </alternativeName>
</protein>
<dbReference type="SFLD" id="SFLDG01082">
    <property type="entry name" value="B12-binding_domain_containing"/>
    <property type="match status" value="1"/>
</dbReference>
<evidence type="ECO:0000313" key="13">
    <source>
        <dbReference type="Proteomes" id="UP001431186"/>
    </source>
</evidence>
<feature type="domain" description="Radical SAM core" evidence="11">
    <location>
        <begin position="172"/>
        <end position="404"/>
    </location>
</feature>
<dbReference type="InterPro" id="IPR005840">
    <property type="entry name" value="Ribosomal_uS12_MeSTrfase_RimO"/>
</dbReference>
<dbReference type="AlphaFoldDB" id="A0AAU9CE29"/>
<dbReference type="InterPro" id="IPR038135">
    <property type="entry name" value="Methylthiotransferase_N_sf"/>
</dbReference>
<dbReference type="NCBIfam" id="TIGR00089">
    <property type="entry name" value="MiaB/RimO family radical SAM methylthiotransferase"/>
    <property type="match status" value="1"/>
</dbReference>
<keyword evidence="13" id="KW-1185">Reference proteome</keyword>
<dbReference type="GO" id="GO:0051539">
    <property type="term" value="F:4 iron, 4 sulfur cluster binding"/>
    <property type="evidence" value="ECO:0007669"/>
    <property type="project" value="UniProtKB-UniRule"/>
</dbReference>
<gene>
    <name evidence="8 12" type="primary">rimO</name>
    <name evidence="12" type="ORF">ATTO_09470</name>
</gene>
<evidence type="ECO:0000256" key="2">
    <source>
        <dbReference type="ARBA" id="ARBA00022490"/>
    </source>
</evidence>
<keyword evidence="3 8" id="KW-0808">Transferase</keyword>
<evidence type="ECO:0000256" key="7">
    <source>
        <dbReference type="ARBA" id="ARBA00023014"/>
    </source>
</evidence>
<dbReference type="Gene3D" id="2.40.50.140">
    <property type="entry name" value="Nucleic acid-binding proteins"/>
    <property type="match status" value="1"/>
</dbReference>
<dbReference type="Pfam" id="PF18693">
    <property type="entry name" value="TRAM_2"/>
    <property type="match status" value="1"/>
</dbReference>
<keyword evidence="12" id="KW-0687">Ribonucleoprotein</keyword>
<comment type="cofactor">
    <cofactor evidence="8">
        <name>[4Fe-4S] cluster</name>
        <dbReference type="ChEBI" id="CHEBI:49883"/>
    </cofactor>
    <text evidence="8">Binds 2 [4Fe-4S] clusters. One cluster is coordinated with 3 cysteines and an exchangeable S-adenosyl-L-methionine.</text>
</comment>
<dbReference type="PANTHER" id="PTHR43837:SF1">
    <property type="entry name" value="RIBOSOMAL PROTEIN US12 METHYLTHIOTRANSFERASE RIMO"/>
    <property type="match status" value="1"/>
</dbReference>